<evidence type="ECO:0000313" key="2">
    <source>
        <dbReference type="EMBL" id="QCB29398.1"/>
    </source>
</evidence>
<organism evidence="2 3">
    <name type="scientific">Corynebacterium endometrii</name>
    <dbReference type="NCBI Taxonomy" id="2488819"/>
    <lineage>
        <taxon>Bacteria</taxon>
        <taxon>Bacillati</taxon>
        <taxon>Actinomycetota</taxon>
        <taxon>Actinomycetes</taxon>
        <taxon>Mycobacteriales</taxon>
        <taxon>Corynebacteriaceae</taxon>
        <taxon>Corynebacterium</taxon>
    </lineage>
</organism>
<dbReference type="Pfam" id="PF03009">
    <property type="entry name" value="GDPD"/>
    <property type="match status" value="1"/>
</dbReference>
<dbReference type="SUPFAM" id="SSF51695">
    <property type="entry name" value="PLC-like phosphodiesterases"/>
    <property type="match status" value="1"/>
</dbReference>
<evidence type="ECO:0000259" key="1">
    <source>
        <dbReference type="PROSITE" id="PS51704"/>
    </source>
</evidence>
<keyword evidence="3" id="KW-1185">Reference proteome</keyword>
<proteinExistence type="predicted"/>
<dbReference type="PANTHER" id="PTHR46211:SF1">
    <property type="entry name" value="GLYCEROPHOSPHODIESTER PHOSPHODIESTERASE, CYTOPLASMIC"/>
    <property type="match status" value="1"/>
</dbReference>
<name>A0A4V1CEV2_9CORY</name>
<feature type="domain" description="GP-PDE" evidence="1">
    <location>
        <begin position="1"/>
        <end position="239"/>
    </location>
</feature>
<dbReference type="RefSeq" id="WP_136141986.1">
    <property type="nucleotide sequence ID" value="NZ_CP039247.1"/>
</dbReference>
<dbReference type="KEGG" id="cee:CENDO_10725"/>
<dbReference type="PANTHER" id="PTHR46211">
    <property type="entry name" value="GLYCEROPHOSPHORYL DIESTER PHOSPHODIESTERASE"/>
    <property type="match status" value="1"/>
</dbReference>
<dbReference type="AlphaFoldDB" id="A0A4V1CEV2"/>
<dbReference type="OrthoDB" id="9758957at2"/>
<evidence type="ECO:0000313" key="3">
    <source>
        <dbReference type="Proteomes" id="UP000296352"/>
    </source>
</evidence>
<dbReference type="Proteomes" id="UP000296352">
    <property type="component" value="Chromosome"/>
</dbReference>
<dbReference type="PROSITE" id="PS51704">
    <property type="entry name" value="GP_PDE"/>
    <property type="match status" value="1"/>
</dbReference>
<dbReference type="GO" id="GO:0008889">
    <property type="term" value="F:glycerophosphodiester phosphodiesterase activity"/>
    <property type="evidence" value="ECO:0007669"/>
    <property type="project" value="UniProtKB-EC"/>
</dbReference>
<dbReference type="InterPro" id="IPR030395">
    <property type="entry name" value="GP_PDE_dom"/>
</dbReference>
<protein>
    <submittedName>
        <fullName evidence="2">Putative glycerophosphoryl diester phosphodiesterase 1</fullName>
        <ecNumber evidence="2">3.1.4.46</ecNumber>
    </submittedName>
</protein>
<sequence>MKIVAHRGYSGKYPELSPIAVDKALELPIHGVEIDVRLTRDGHTVVHHDATLDRTSTMRGAVSKMDWAEIKNAEIGGPEFPGQHPMLLDEVLERFQDPAHRDKHLFIETKHSALRGSEIDEQVILRLRYAGLHEDPRMHIISFNHSAMRTLRRLAPETDRFYLRREWERRLNPRDFLLSRPTGLGMSLLRAKLRPGDIGAKGLPTYLWTVNDADDIAWAAERGVKIVATDEPEVALRALEER</sequence>
<dbReference type="InterPro" id="IPR017946">
    <property type="entry name" value="PLC-like_Pdiesterase_TIM-brl"/>
</dbReference>
<keyword evidence="2" id="KW-0378">Hydrolase</keyword>
<accession>A0A4V1CEV2</accession>
<dbReference type="Gene3D" id="3.20.20.190">
    <property type="entry name" value="Phosphatidylinositol (PI) phosphodiesterase"/>
    <property type="match status" value="1"/>
</dbReference>
<gene>
    <name evidence="2" type="primary">glpQ1</name>
    <name evidence="2" type="ORF">CENDO_10725</name>
</gene>
<dbReference type="EMBL" id="CP039247">
    <property type="protein sequence ID" value="QCB29398.1"/>
    <property type="molecule type" value="Genomic_DNA"/>
</dbReference>
<dbReference type="EC" id="3.1.4.46" evidence="2"/>
<dbReference type="GO" id="GO:0006629">
    <property type="term" value="P:lipid metabolic process"/>
    <property type="evidence" value="ECO:0007669"/>
    <property type="project" value="InterPro"/>
</dbReference>
<reference evidence="2 3" key="1">
    <citation type="submission" date="2019-04" db="EMBL/GenBank/DDBJ databases">
        <title>Corynebacterium endometrii sp. nov., isolated from the uterus of a cow with endometritis.</title>
        <authorList>
            <person name="Ballas P."/>
            <person name="Ruckert C."/>
            <person name="Wagener K."/>
            <person name="Drillich M."/>
            <person name="Kaempfer P."/>
            <person name="Busse H.-J."/>
            <person name="Ehling-Schulz M."/>
        </authorList>
    </citation>
    <scope>NUCLEOTIDE SEQUENCE [LARGE SCALE GENOMIC DNA]</scope>
    <source>
        <strain evidence="2 3">LMM-1653</strain>
    </source>
</reference>